<evidence type="ECO:0000256" key="2">
    <source>
        <dbReference type="ARBA" id="ARBA00022540"/>
    </source>
</evidence>
<keyword evidence="2 9" id="KW-0396">Initiation factor</keyword>
<dbReference type="PANTHER" id="PTHR23001:SF7">
    <property type="entry name" value="EUKARYOTIC TRANSLATION INITIATION FACTOR 5"/>
    <property type="match status" value="1"/>
</dbReference>
<dbReference type="InterPro" id="IPR016024">
    <property type="entry name" value="ARM-type_fold"/>
</dbReference>
<feature type="region of interest" description="Disordered" evidence="7">
    <location>
        <begin position="123"/>
        <end position="191"/>
    </location>
</feature>
<dbReference type="GO" id="GO:0071074">
    <property type="term" value="F:eukaryotic initiation factor eIF2 binding"/>
    <property type="evidence" value="ECO:0007669"/>
    <property type="project" value="TreeGrafter"/>
</dbReference>
<dbReference type="SMART" id="SM00515">
    <property type="entry name" value="eIF5C"/>
    <property type="match status" value="1"/>
</dbReference>
<gene>
    <name evidence="9" type="ORF">HaLaN_11514</name>
</gene>
<dbReference type="InterPro" id="IPR002735">
    <property type="entry name" value="Transl_init_fac_IF2/IF5_dom"/>
</dbReference>
<comment type="similarity">
    <text evidence="1">Belongs to the eIF-2-beta/eIF-5 family.</text>
</comment>
<evidence type="ECO:0000256" key="4">
    <source>
        <dbReference type="ARBA" id="ARBA00022917"/>
    </source>
</evidence>
<dbReference type="Gene3D" id="1.25.40.180">
    <property type="match status" value="1"/>
</dbReference>
<proteinExistence type="inferred from homology"/>
<keyword evidence="10" id="KW-1185">Reference proteome</keyword>
<dbReference type="SUPFAM" id="SSF75689">
    <property type="entry name" value="Zinc-binding domain of translation initiation factor 2 beta"/>
    <property type="match status" value="1"/>
</dbReference>
<evidence type="ECO:0000256" key="1">
    <source>
        <dbReference type="ARBA" id="ARBA00010397"/>
    </source>
</evidence>
<reference evidence="9 10" key="1">
    <citation type="submission" date="2020-02" db="EMBL/GenBank/DDBJ databases">
        <title>Draft genome sequence of Haematococcus lacustris strain NIES-144.</title>
        <authorList>
            <person name="Morimoto D."/>
            <person name="Nakagawa S."/>
            <person name="Yoshida T."/>
            <person name="Sawayama S."/>
        </authorList>
    </citation>
    <scope>NUCLEOTIDE SEQUENCE [LARGE SCALE GENOMIC DNA]</scope>
    <source>
        <strain evidence="9 10">NIES-144</strain>
    </source>
</reference>
<evidence type="ECO:0000313" key="9">
    <source>
        <dbReference type="EMBL" id="GFH15311.1"/>
    </source>
</evidence>
<organism evidence="9 10">
    <name type="scientific">Haematococcus lacustris</name>
    <name type="common">Green alga</name>
    <name type="synonym">Haematococcus pluvialis</name>
    <dbReference type="NCBI Taxonomy" id="44745"/>
    <lineage>
        <taxon>Eukaryota</taxon>
        <taxon>Viridiplantae</taxon>
        <taxon>Chlorophyta</taxon>
        <taxon>core chlorophytes</taxon>
        <taxon>Chlorophyceae</taxon>
        <taxon>CS clade</taxon>
        <taxon>Chlamydomonadales</taxon>
        <taxon>Haematococcaceae</taxon>
        <taxon>Haematococcus</taxon>
    </lineage>
</organism>
<dbReference type="InterPro" id="IPR016190">
    <property type="entry name" value="Transl_init_fac_IF2/IF5_Zn-bd"/>
</dbReference>
<dbReference type="Pfam" id="PF01873">
    <property type="entry name" value="eIF-5_eIF-2B"/>
    <property type="match status" value="1"/>
</dbReference>
<keyword evidence="4" id="KW-0648">Protein biosynthesis</keyword>
<dbReference type="Proteomes" id="UP000485058">
    <property type="component" value="Unassembled WGS sequence"/>
</dbReference>
<evidence type="ECO:0000256" key="7">
    <source>
        <dbReference type="SAM" id="MobiDB-lite"/>
    </source>
</evidence>
<feature type="compositionally biased region" description="Basic and acidic residues" evidence="7">
    <location>
        <begin position="162"/>
        <end position="180"/>
    </location>
</feature>
<dbReference type="FunFam" id="3.30.30.170:FF:000002">
    <property type="entry name" value="Eukaryotic translation initiation factor 5"/>
    <property type="match status" value="1"/>
</dbReference>
<sequence length="352" mass="38168">MPKLISKVEGRGNGIKTNVVNNVEVAKALERAPEYVLKYFGCELGAQTNFDKATGVSIVNGAHDAKKLSDLLEGFIKKFVQCYSCGNPETHIKIRKELLHLKCKACGYMSDIDPRHKLNTFILKNPPENKMTKEEKKLKKAEEERLRDAEKAEKREKKEKKEKKEDGDKDAEEGGSKEESAAESSDDDDGVVWMTDTSAEAAKRRAEEQLSAATSSMLVDSGAAPAAIATEVKQLTVPGGLAGKLSALYQALLSGLSSTEKVADVLKARKAVLAALAKDKPSQLAQLIAVEHYFSVVAPERVKEVPLVIKAMYDLDLADEDVVVAWADKDDAGKILGLSPDATAAMRKAAAP</sequence>
<dbReference type="AlphaFoldDB" id="A0A699YZZ6"/>
<dbReference type="GO" id="GO:0003743">
    <property type="term" value="F:translation initiation factor activity"/>
    <property type="evidence" value="ECO:0007669"/>
    <property type="project" value="UniProtKB-KW"/>
</dbReference>
<name>A0A699YZZ6_HAELA</name>
<dbReference type="GO" id="GO:0001732">
    <property type="term" value="P:formation of cytoplasmic translation initiation complex"/>
    <property type="evidence" value="ECO:0007669"/>
    <property type="project" value="TreeGrafter"/>
</dbReference>
<evidence type="ECO:0000256" key="5">
    <source>
        <dbReference type="ARBA" id="ARBA00023134"/>
    </source>
</evidence>
<accession>A0A699YZZ6</accession>
<dbReference type="GO" id="GO:0005829">
    <property type="term" value="C:cytosol"/>
    <property type="evidence" value="ECO:0007669"/>
    <property type="project" value="TreeGrafter"/>
</dbReference>
<dbReference type="SUPFAM" id="SSF48371">
    <property type="entry name" value="ARM repeat"/>
    <property type="match status" value="1"/>
</dbReference>
<feature type="non-terminal residue" evidence="9">
    <location>
        <position position="1"/>
    </location>
</feature>
<evidence type="ECO:0000313" key="10">
    <source>
        <dbReference type="Proteomes" id="UP000485058"/>
    </source>
</evidence>
<evidence type="ECO:0000256" key="3">
    <source>
        <dbReference type="ARBA" id="ARBA00022741"/>
    </source>
</evidence>
<dbReference type="EMBL" id="BLLF01000834">
    <property type="protein sequence ID" value="GFH15311.1"/>
    <property type="molecule type" value="Genomic_DNA"/>
</dbReference>
<dbReference type="SUPFAM" id="SSF100966">
    <property type="entry name" value="Translation initiation factor 2 beta, aIF2beta, N-terminal domain"/>
    <property type="match status" value="1"/>
</dbReference>
<dbReference type="SMART" id="SM00653">
    <property type="entry name" value="eIF2B_5"/>
    <property type="match status" value="1"/>
</dbReference>
<feature type="non-terminal residue" evidence="9">
    <location>
        <position position="352"/>
    </location>
</feature>
<dbReference type="GO" id="GO:0005092">
    <property type="term" value="F:GDP-dissociation inhibitor activity"/>
    <property type="evidence" value="ECO:0007669"/>
    <property type="project" value="TreeGrafter"/>
</dbReference>
<keyword evidence="3" id="KW-0547">Nucleotide-binding</keyword>
<dbReference type="InterPro" id="IPR016189">
    <property type="entry name" value="Transl_init_fac_IF2/IF5_N"/>
</dbReference>
<dbReference type="Gene3D" id="2.20.25.350">
    <property type="match status" value="1"/>
</dbReference>
<evidence type="ECO:0000259" key="8">
    <source>
        <dbReference type="PROSITE" id="PS51363"/>
    </source>
</evidence>
<feature type="compositionally biased region" description="Basic and acidic residues" evidence="7">
    <location>
        <begin position="130"/>
        <end position="156"/>
    </location>
</feature>
<dbReference type="Gene3D" id="3.30.30.170">
    <property type="match status" value="1"/>
</dbReference>
<keyword evidence="5" id="KW-0342">GTP-binding</keyword>
<comment type="function">
    <text evidence="6">Catalyzes the hydrolysis of GTP bound to the 40S ribosomal initiation complex (40S.mRNA.Met-tRNA[F].eIF-2.GTP) with the subsequent joining of a 60S ribosomal subunit resulting in the release of eIF-2 and the guanine nucleotide. The subsequent joining of a 60S ribosomal subunit results in the formation of a functional 80S initiation complex (80S.mRNA.Met-tRNA[F]).</text>
</comment>
<dbReference type="PROSITE" id="PS51363">
    <property type="entry name" value="W2"/>
    <property type="match status" value="1"/>
</dbReference>
<dbReference type="InterPro" id="IPR003307">
    <property type="entry name" value="W2_domain"/>
</dbReference>
<evidence type="ECO:0000256" key="6">
    <source>
        <dbReference type="ARBA" id="ARBA00025032"/>
    </source>
</evidence>
<dbReference type="FunFam" id="2.20.25.350:FF:000001">
    <property type="entry name" value="Eukaryotic translation initiation factor 5"/>
    <property type="match status" value="1"/>
</dbReference>
<feature type="domain" description="W2" evidence="8">
    <location>
        <begin position="196"/>
        <end position="352"/>
    </location>
</feature>
<protein>
    <submittedName>
        <fullName evidence="9">Eukaryotic translation initiation factor 5</fullName>
    </submittedName>
</protein>
<dbReference type="InterPro" id="IPR045196">
    <property type="entry name" value="IF2/IF5"/>
</dbReference>
<dbReference type="PANTHER" id="PTHR23001">
    <property type="entry name" value="EUKARYOTIC TRANSLATION INITIATION FACTOR"/>
    <property type="match status" value="1"/>
</dbReference>
<comment type="caution">
    <text evidence="9">The sequence shown here is derived from an EMBL/GenBank/DDBJ whole genome shotgun (WGS) entry which is preliminary data.</text>
</comment>
<dbReference type="GO" id="GO:0005525">
    <property type="term" value="F:GTP binding"/>
    <property type="evidence" value="ECO:0007669"/>
    <property type="project" value="UniProtKB-KW"/>
</dbReference>